<dbReference type="AlphaFoldDB" id="A0A2A2EW64"/>
<dbReference type="NCBIfam" id="TIGR02647">
    <property type="entry name" value="DNA"/>
    <property type="match status" value="1"/>
</dbReference>
<gene>
    <name evidence="1" type="ORF">CK498_11405</name>
</gene>
<comment type="caution">
    <text evidence="1">The sequence shown here is derived from an EMBL/GenBank/DDBJ whole genome shotgun (WGS) entry which is preliminary data.</text>
</comment>
<dbReference type="OrthoDB" id="5600572at2"/>
<dbReference type="Pfam" id="PF18918">
    <property type="entry name" value="DUF5669"/>
    <property type="match status" value="1"/>
</dbReference>
<proteinExistence type="predicted"/>
<reference evidence="1 2" key="1">
    <citation type="submission" date="2017-08" db="EMBL/GenBank/DDBJ databases">
        <title>Halomonas alkalisoli sp. nov., isolated from saline alkaline soil.</title>
        <authorList>
            <person name="Wang D."/>
            <person name="Zhang G."/>
        </authorList>
    </citation>
    <scope>NUCLEOTIDE SEQUENCE [LARGE SCALE GENOMIC DNA]</scope>
    <source>
        <strain evidence="1 2">WRN001</strain>
    </source>
</reference>
<keyword evidence="2" id="KW-1185">Reference proteome</keyword>
<organism evidence="1 2">
    <name type="scientific">Halomonas salipaludis</name>
    <dbReference type="NCBI Taxonomy" id="2032625"/>
    <lineage>
        <taxon>Bacteria</taxon>
        <taxon>Pseudomonadati</taxon>
        <taxon>Pseudomonadota</taxon>
        <taxon>Gammaproteobacteria</taxon>
        <taxon>Oceanospirillales</taxon>
        <taxon>Halomonadaceae</taxon>
        <taxon>Halomonas</taxon>
    </lineage>
</organism>
<evidence type="ECO:0000313" key="2">
    <source>
        <dbReference type="Proteomes" id="UP000217771"/>
    </source>
</evidence>
<accession>A0A2A2EW64</accession>
<dbReference type="Proteomes" id="UP000217771">
    <property type="component" value="Unassembled WGS sequence"/>
</dbReference>
<protein>
    <submittedName>
        <fullName evidence="1">TIGR02647 family protein</fullName>
    </submittedName>
</protein>
<sequence length="82" mass="8935">MTYTAELLEELKILRLFNLATTQEGIKVHSSAEAEAIAATRRLYEKGLVTQEDGGYLTTLGHDAAHHAQDLLTILNGPIMVG</sequence>
<name>A0A2A2EW64_9GAMM</name>
<dbReference type="EMBL" id="NSKB01000004">
    <property type="protein sequence ID" value="PAU76597.1"/>
    <property type="molecule type" value="Genomic_DNA"/>
</dbReference>
<evidence type="ECO:0000313" key="1">
    <source>
        <dbReference type="EMBL" id="PAU76597.1"/>
    </source>
</evidence>
<dbReference type="InterPro" id="IPR013468">
    <property type="entry name" value="CHP02647"/>
</dbReference>
<dbReference type="RefSeq" id="WP_095620989.1">
    <property type="nucleotide sequence ID" value="NZ_NSKB01000004.1"/>
</dbReference>